<dbReference type="OMA" id="CYVQPQK"/>
<dbReference type="RefSeq" id="XP_004350109.1">
    <property type="nucleotide sequence ID" value="XM_004350059.1"/>
</dbReference>
<feature type="compositionally biased region" description="Low complexity" evidence="4">
    <location>
        <begin position="314"/>
        <end position="335"/>
    </location>
</feature>
<accession>F4QF98</accession>
<dbReference type="Gene3D" id="3.40.50.1820">
    <property type="entry name" value="alpha/beta hydrolase"/>
    <property type="match status" value="1"/>
</dbReference>
<organism evidence="6 7">
    <name type="scientific">Cavenderia fasciculata</name>
    <name type="common">Slime mold</name>
    <name type="synonym">Dictyostelium fasciculatum</name>
    <dbReference type="NCBI Taxonomy" id="261658"/>
    <lineage>
        <taxon>Eukaryota</taxon>
        <taxon>Amoebozoa</taxon>
        <taxon>Evosea</taxon>
        <taxon>Eumycetozoa</taxon>
        <taxon>Dictyostelia</taxon>
        <taxon>Acytosteliales</taxon>
        <taxon>Cavenderiaceae</taxon>
        <taxon>Cavenderia</taxon>
    </lineage>
</organism>
<feature type="compositionally biased region" description="Basic and acidic residues" evidence="4">
    <location>
        <begin position="394"/>
        <end position="403"/>
    </location>
</feature>
<dbReference type="Pfam" id="PF00561">
    <property type="entry name" value="Abhydrolase_1"/>
    <property type="match status" value="1"/>
</dbReference>
<keyword evidence="7" id="KW-1185">Reference proteome</keyword>
<dbReference type="Proteomes" id="UP000007797">
    <property type="component" value="Unassembled WGS sequence"/>
</dbReference>
<feature type="compositionally biased region" description="Basic and acidic residues" evidence="4">
    <location>
        <begin position="342"/>
        <end position="355"/>
    </location>
</feature>
<dbReference type="GO" id="GO:0005737">
    <property type="term" value="C:cytoplasm"/>
    <property type="evidence" value="ECO:0007669"/>
    <property type="project" value="UniProtKB-SubCell"/>
</dbReference>
<keyword evidence="3" id="KW-0963">Cytoplasm</keyword>
<keyword evidence="6" id="KW-0378">Hydrolase</keyword>
<feature type="compositionally biased region" description="Acidic residues" evidence="4">
    <location>
        <begin position="281"/>
        <end position="293"/>
    </location>
</feature>
<evidence type="ECO:0000313" key="7">
    <source>
        <dbReference type="Proteomes" id="UP000007797"/>
    </source>
</evidence>
<dbReference type="InterPro" id="IPR000073">
    <property type="entry name" value="AB_hydrolase_1"/>
</dbReference>
<feature type="compositionally biased region" description="Low complexity" evidence="4">
    <location>
        <begin position="380"/>
        <end position="391"/>
    </location>
</feature>
<name>F4QF98_CACFS</name>
<sequence>MEHSEEYKLFKSWVPAQKISLGGLSEKVWKYYDFGPKDVAPLILIPGVSGTGEIFYKQMVSLCPKGFRLIAIHYAPYESLIGFCKGFDRFLDKLGLEKVHLLGTALGGYLAQCYYQTRPSRVLSLILNNSFCDTQYFHDNASCAAIFSLMPEFMLKRIVLNNFPQGEVEPDVAEAIDFMVQQLETLNQSELSSRLNLNCALGMLNPSGGLMSNITIIDTLDSTTIPERLREEVYKFYPNAKIAYLKSGGDVAYLSKASEMNVHIQVHLRNFGLDPLKEDGKDDDDEEGEEEEKEDNKNKEVNDGESPTRSKEQNTATTSTTSSSTSPTTNNINNNQPPPPVQERKSLFNDTHLNDDGELEEDEDEELYQSIFKNAKTLSNNNNNNNGTYNNKESIFESADHHE</sequence>
<gene>
    <name evidence="6" type="ORF">DFA_11166</name>
</gene>
<dbReference type="OrthoDB" id="10264550at2759"/>
<dbReference type="InterPro" id="IPR029058">
    <property type="entry name" value="AB_hydrolase_fold"/>
</dbReference>
<comment type="subcellular location">
    <subcellularLocation>
        <location evidence="1">Cytoplasm</location>
    </subcellularLocation>
</comment>
<dbReference type="STRING" id="1054147.F4QF98"/>
<evidence type="ECO:0000256" key="3">
    <source>
        <dbReference type="ARBA" id="ARBA00022490"/>
    </source>
</evidence>
<dbReference type="ESTHER" id="dicfs-f4qf98">
    <property type="family name" value="Maspardin-ACP33-SPG21_like"/>
</dbReference>
<evidence type="ECO:0000256" key="1">
    <source>
        <dbReference type="ARBA" id="ARBA00004496"/>
    </source>
</evidence>
<evidence type="ECO:0000313" key="6">
    <source>
        <dbReference type="EMBL" id="EGG13405.1"/>
    </source>
</evidence>
<dbReference type="AlphaFoldDB" id="F4QF98"/>
<dbReference type="KEGG" id="dfa:DFA_11166"/>
<evidence type="ECO:0000256" key="4">
    <source>
        <dbReference type="SAM" id="MobiDB-lite"/>
    </source>
</evidence>
<feature type="compositionally biased region" description="Basic and acidic residues" evidence="4">
    <location>
        <begin position="294"/>
        <end position="312"/>
    </location>
</feature>
<dbReference type="PANTHER" id="PTHR15913">
    <property type="entry name" value="ACID CLUSTER PROTEIN 33"/>
    <property type="match status" value="1"/>
</dbReference>
<protein>
    <recommendedName>
        <fullName evidence="2">Maspardin</fullName>
    </recommendedName>
</protein>
<proteinExistence type="predicted"/>
<dbReference type="InterPro" id="IPR026151">
    <property type="entry name" value="Maspardin"/>
</dbReference>
<evidence type="ECO:0000259" key="5">
    <source>
        <dbReference type="Pfam" id="PF00561"/>
    </source>
</evidence>
<dbReference type="GeneID" id="14866014"/>
<evidence type="ECO:0000256" key="2">
    <source>
        <dbReference type="ARBA" id="ARBA00020148"/>
    </source>
</evidence>
<dbReference type="SUPFAM" id="SSF53474">
    <property type="entry name" value="alpha/beta-Hydrolases"/>
    <property type="match status" value="1"/>
</dbReference>
<reference evidence="7" key="1">
    <citation type="journal article" date="2011" name="Genome Res.">
        <title>Phylogeny-wide analysis of social amoeba genomes highlights ancient origins for complex intercellular communication.</title>
        <authorList>
            <person name="Heidel A.J."/>
            <person name="Lawal H.M."/>
            <person name="Felder M."/>
            <person name="Schilde C."/>
            <person name="Helps N.R."/>
            <person name="Tunggal B."/>
            <person name="Rivero F."/>
            <person name="John U."/>
            <person name="Schleicher M."/>
            <person name="Eichinger L."/>
            <person name="Platzer M."/>
            <person name="Noegel A.A."/>
            <person name="Schaap P."/>
            <person name="Gloeckner G."/>
        </authorList>
    </citation>
    <scope>NUCLEOTIDE SEQUENCE [LARGE SCALE GENOMIC DNA]</scope>
    <source>
        <strain evidence="7">SH3</strain>
    </source>
</reference>
<feature type="compositionally biased region" description="Acidic residues" evidence="4">
    <location>
        <begin position="356"/>
        <end position="367"/>
    </location>
</feature>
<dbReference type="EMBL" id="GL883029">
    <property type="protein sequence ID" value="EGG13405.1"/>
    <property type="molecule type" value="Genomic_DNA"/>
</dbReference>
<feature type="region of interest" description="Disordered" evidence="4">
    <location>
        <begin position="273"/>
        <end position="403"/>
    </location>
</feature>
<dbReference type="GO" id="GO:0016787">
    <property type="term" value="F:hydrolase activity"/>
    <property type="evidence" value="ECO:0007669"/>
    <property type="project" value="UniProtKB-KW"/>
</dbReference>
<dbReference type="PANTHER" id="PTHR15913:SF0">
    <property type="entry name" value="MASPARDIN"/>
    <property type="match status" value="1"/>
</dbReference>
<feature type="domain" description="AB hydrolase-1" evidence="5">
    <location>
        <begin position="41"/>
        <end position="140"/>
    </location>
</feature>